<organism evidence="12 13">
    <name type="scientific">Stylonychia lemnae</name>
    <name type="common">Ciliate</name>
    <dbReference type="NCBI Taxonomy" id="5949"/>
    <lineage>
        <taxon>Eukaryota</taxon>
        <taxon>Sar</taxon>
        <taxon>Alveolata</taxon>
        <taxon>Ciliophora</taxon>
        <taxon>Intramacronucleata</taxon>
        <taxon>Spirotrichea</taxon>
        <taxon>Stichotrichia</taxon>
        <taxon>Sporadotrichida</taxon>
        <taxon>Oxytrichidae</taxon>
        <taxon>Stylonychinae</taxon>
        <taxon>Stylonychia</taxon>
    </lineage>
</organism>
<dbReference type="InterPro" id="IPR000719">
    <property type="entry name" value="Prot_kinase_dom"/>
</dbReference>
<evidence type="ECO:0000313" key="12">
    <source>
        <dbReference type="EMBL" id="CDW82976.1"/>
    </source>
</evidence>
<keyword evidence="2" id="KW-0723">Serine/threonine-protein kinase</keyword>
<keyword evidence="5 12" id="KW-0418">Kinase</keyword>
<evidence type="ECO:0000256" key="4">
    <source>
        <dbReference type="ARBA" id="ARBA00022741"/>
    </source>
</evidence>
<feature type="compositionally biased region" description="Low complexity" evidence="10">
    <location>
        <begin position="343"/>
        <end position="362"/>
    </location>
</feature>
<feature type="active site" description="Proton acceptor" evidence="7">
    <location>
        <position position="169"/>
    </location>
</feature>
<dbReference type="EMBL" id="CCKQ01011415">
    <property type="protein sequence ID" value="CDW82976.1"/>
    <property type="molecule type" value="Genomic_DNA"/>
</dbReference>
<keyword evidence="4 8" id="KW-0547">Nucleotide-binding</keyword>
<evidence type="ECO:0000256" key="3">
    <source>
        <dbReference type="ARBA" id="ARBA00022679"/>
    </source>
</evidence>
<feature type="compositionally biased region" description="Polar residues" evidence="10">
    <location>
        <begin position="380"/>
        <end position="396"/>
    </location>
</feature>
<dbReference type="GO" id="GO:0005524">
    <property type="term" value="F:ATP binding"/>
    <property type="evidence" value="ECO:0007669"/>
    <property type="project" value="UniProtKB-KW"/>
</dbReference>
<dbReference type="OMA" id="MFHESDE"/>
<evidence type="ECO:0000313" key="13">
    <source>
        <dbReference type="Proteomes" id="UP000039865"/>
    </source>
</evidence>
<evidence type="ECO:0000256" key="6">
    <source>
        <dbReference type="ARBA" id="ARBA00022840"/>
    </source>
</evidence>
<evidence type="ECO:0000259" key="11">
    <source>
        <dbReference type="PROSITE" id="PS50011"/>
    </source>
</evidence>
<evidence type="ECO:0000256" key="2">
    <source>
        <dbReference type="ARBA" id="ARBA00022527"/>
    </source>
</evidence>
<evidence type="ECO:0000256" key="1">
    <source>
        <dbReference type="ARBA" id="ARBA00011245"/>
    </source>
</evidence>
<gene>
    <name evidence="12" type="primary">Contig13400.g14306</name>
    <name evidence="12" type="ORF">STYLEM_12014</name>
</gene>
<keyword evidence="6 8" id="KW-0067">ATP-binding</keyword>
<dbReference type="Proteomes" id="UP000039865">
    <property type="component" value="Unassembled WGS sequence"/>
</dbReference>
<evidence type="ECO:0000256" key="5">
    <source>
        <dbReference type="ARBA" id="ARBA00022777"/>
    </source>
</evidence>
<dbReference type="FunFam" id="1.10.510.10:FF:000571">
    <property type="entry name" value="Maternal embryonic leucine zipper kinase"/>
    <property type="match status" value="1"/>
</dbReference>
<feature type="binding site" evidence="8">
    <location>
        <begin position="173"/>
        <end position="174"/>
    </location>
    <ligand>
        <name>ATP</name>
        <dbReference type="ChEBI" id="CHEBI:30616"/>
    </ligand>
</feature>
<dbReference type="InterPro" id="IPR008271">
    <property type="entry name" value="Ser/Thr_kinase_AS"/>
</dbReference>
<dbReference type="Pfam" id="PF00069">
    <property type="entry name" value="Pkinase"/>
    <property type="match status" value="1"/>
</dbReference>
<feature type="region of interest" description="Disordered" evidence="10">
    <location>
        <begin position="343"/>
        <end position="416"/>
    </location>
</feature>
<dbReference type="PROSITE" id="PS00108">
    <property type="entry name" value="PROTEIN_KINASE_ST"/>
    <property type="match status" value="1"/>
</dbReference>
<protein>
    <submittedName>
        <fullName evidence="12">Protein kinase domain protein</fullName>
    </submittedName>
</protein>
<evidence type="ECO:0000256" key="9">
    <source>
        <dbReference type="PIRSR" id="PIRSR630616-3"/>
    </source>
</evidence>
<dbReference type="PANTHER" id="PTHR24350">
    <property type="entry name" value="SERINE/THREONINE-PROTEIN KINASE IAL-RELATED"/>
    <property type="match status" value="1"/>
</dbReference>
<evidence type="ECO:0000256" key="7">
    <source>
        <dbReference type="PIRSR" id="PIRSR630616-1"/>
    </source>
</evidence>
<dbReference type="InterPro" id="IPR011009">
    <property type="entry name" value="Kinase-like_dom_sf"/>
</dbReference>
<feature type="domain" description="Protein kinase" evidence="11">
    <location>
        <begin position="65"/>
        <end position="303"/>
    </location>
</feature>
<dbReference type="GO" id="GO:0004674">
    <property type="term" value="F:protein serine/threonine kinase activity"/>
    <property type="evidence" value="ECO:0007669"/>
    <property type="project" value="UniProtKB-KW"/>
</dbReference>
<feature type="cross-link" description="Glycyl lysine isopeptide (Lys-Gly) (interchain with G-Cter in SUMO2)" evidence="9">
    <location>
        <position position="171"/>
    </location>
</feature>
<dbReference type="InterPro" id="IPR030616">
    <property type="entry name" value="Aur-like"/>
</dbReference>
<keyword evidence="3" id="KW-0808">Transferase</keyword>
<dbReference type="SUPFAM" id="SSF56112">
    <property type="entry name" value="Protein kinase-like (PK-like)"/>
    <property type="match status" value="1"/>
</dbReference>
<dbReference type="SMART" id="SM00220">
    <property type="entry name" value="S_TKc"/>
    <property type="match status" value="1"/>
</dbReference>
<sequence length="416" mass="46508">MNLTELLKTVCKRFGYKDNYKNAKLYNKNGIQLFQDDLMLIGGGDVLYLALKGEDFSYSAILDDYQIVRELGVGGFGKVMLVSSASTIQEIYREAESLKKLNHKNIIALYHAFLEGKQLCMIMEYAAGGELYKYVEDKTRIGEIESRRIIQQIINAMSYCHNRGIVHRDLKLENVLFKQEGDLLVKVVDFGIAGVCAGAKKDKVDAGSIAYMPPETFKSQAQTSPAIDVWAIGVMLYAMLYGHLPFWGDSEEEFIDKIINAPLRFDADVPVTPECREMIRGMLQKDPEKRLQLIDVMNLNYYILDDEDLEENIQKAYAHVEELKVKEEEKAEKQWESDILSGLHLNHNSSSGTGSNKSNSKTPGSKVSGAGSGIKDFNKTPISNKSAQGTSFGSSIKNKKASQPMPSKGANDIKRK</sequence>
<dbReference type="AlphaFoldDB" id="A0A078AM63"/>
<dbReference type="OrthoDB" id="10252354at2759"/>
<accession>A0A078AM63</accession>
<evidence type="ECO:0000256" key="10">
    <source>
        <dbReference type="SAM" id="MobiDB-lite"/>
    </source>
</evidence>
<name>A0A078AM63_STYLE</name>
<reference evidence="12 13" key="1">
    <citation type="submission" date="2014-06" db="EMBL/GenBank/DDBJ databases">
        <authorList>
            <person name="Swart Estienne"/>
        </authorList>
    </citation>
    <scope>NUCLEOTIDE SEQUENCE [LARGE SCALE GENOMIC DNA]</scope>
    <source>
        <strain evidence="12 13">130c</strain>
    </source>
</reference>
<keyword evidence="13" id="KW-1185">Reference proteome</keyword>
<feature type="binding site" evidence="8">
    <location>
        <position position="189"/>
    </location>
    <ligand>
        <name>ATP</name>
        <dbReference type="ChEBI" id="CHEBI:30616"/>
    </ligand>
</feature>
<feature type="binding site" evidence="8">
    <location>
        <begin position="124"/>
        <end position="126"/>
    </location>
    <ligand>
        <name>ATP</name>
        <dbReference type="ChEBI" id="CHEBI:30616"/>
    </ligand>
</feature>
<proteinExistence type="predicted"/>
<evidence type="ECO:0000256" key="8">
    <source>
        <dbReference type="PIRSR" id="PIRSR630616-2"/>
    </source>
</evidence>
<dbReference type="PROSITE" id="PS50011">
    <property type="entry name" value="PROTEIN_KINASE_DOM"/>
    <property type="match status" value="1"/>
</dbReference>
<dbReference type="Gene3D" id="1.10.510.10">
    <property type="entry name" value="Transferase(Phosphotransferase) domain 1"/>
    <property type="match status" value="1"/>
</dbReference>
<comment type="subunit">
    <text evidence="1">Monomer.</text>
</comment>
<dbReference type="InParanoid" id="A0A078AM63"/>